<evidence type="ECO:0000313" key="4">
    <source>
        <dbReference type="EMBL" id="KAL3779685.1"/>
    </source>
</evidence>
<dbReference type="GO" id="GO:0008033">
    <property type="term" value="P:tRNA processing"/>
    <property type="evidence" value="ECO:0007669"/>
    <property type="project" value="UniProtKB-KW"/>
</dbReference>
<comment type="similarity">
    <text evidence="1">Belongs to the eukaryotic/archaeal RNase P protein component 2 family.</text>
</comment>
<gene>
    <name evidence="4" type="ORF">ACHAWO_004190</name>
</gene>
<dbReference type="GO" id="GO:1990904">
    <property type="term" value="C:ribonucleoprotein complex"/>
    <property type="evidence" value="ECO:0007669"/>
    <property type="project" value="UniProtKB-ARBA"/>
</dbReference>
<dbReference type="Pfam" id="PF01900">
    <property type="entry name" value="RNase_P_Rpp14"/>
    <property type="match status" value="1"/>
</dbReference>
<reference evidence="4 5" key="1">
    <citation type="submission" date="2024-10" db="EMBL/GenBank/DDBJ databases">
        <title>Updated reference genomes for cyclostephanoid diatoms.</title>
        <authorList>
            <person name="Roberts W.R."/>
            <person name="Alverson A.J."/>
        </authorList>
    </citation>
    <scope>NUCLEOTIDE SEQUENCE [LARGE SCALE GENOMIC DNA]</scope>
    <source>
        <strain evidence="4 5">AJA010-31</strain>
    </source>
</reference>
<dbReference type="Gene3D" id="3.30.70.3250">
    <property type="entry name" value="Ribonuclease P, Pop5 subunit"/>
    <property type="match status" value="1"/>
</dbReference>
<dbReference type="PANTHER" id="PTHR15441:SF2">
    <property type="entry name" value="RIBONUCLEASE P_MRP PROTEIN SUBUNIT POP5"/>
    <property type="match status" value="1"/>
</dbReference>
<organism evidence="4 5">
    <name type="scientific">Cyclotella atomus</name>
    <dbReference type="NCBI Taxonomy" id="382360"/>
    <lineage>
        <taxon>Eukaryota</taxon>
        <taxon>Sar</taxon>
        <taxon>Stramenopiles</taxon>
        <taxon>Ochrophyta</taxon>
        <taxon>Bacillariophyta</taxon>
        <taxon>Coscinodiscophyceae</taxon>
        <taxon>Thalassiosirophycidae</taxon>
        <taxon>Stephanodiscales</taxon>
        <taxon>Stephanodiscaceae</taxon>
        <taxon>Cyclotella</taxon>
    </lineage>
</organism>
<dbReference type="AlphaFoldDB" id="A0ABD3NZT8"/>
<accession>A0ABD3NZT8</accession>
<dbReference type="PANTHER" id="PTHR15441">
    <property type="entry name" value="RIBONUCLEASE P PROTEIN SUBUNIT P14"/>
    <property type="match status" value="1"/>
</dbReference>
<comment type="caution">
    <text evidence="4">The sequence shown here is derived from an EMBL/GenBank/DDBJ whole genome shotgun (WGS) entry which is preliminary data.</text>
</comment>
<feature type="compositionally biased region" description="Low complexity" evidence="3">
    <location>
        <begin position="56"/>
        <end position="65"/>
    </location>
</feature>
<dbReference type="SUPFAM" id="SSF160350">
    <property type="entry name" value="Rnp2-like"/>
    <property type="match status" value="1"/>
</dbReference>
<keyword evidence="5" id="KW-1185">Reference proteome</keyword>
<dbReference type="InterPro" id="IPR002759">
    <property type="entry name" value="Pop5/Rpp14/Rnp2-like"/>
</dbReference>
<keyword evidence="2" id="KW-0819">tRNA processing</keyword>
<dbReference type="EMBL" id="JALLPJ020000923">
    <property type="protein sequence ID" value="KAL3779685.1"/>
    <property type="molecule type" value="Genomic_DNA"/>
</dbReference>
<name>A0ABD3NZT8_9STRA</name>
<evidence type="ECO:0000256" key="3">
    <source>
        <dbReference type="SAM" id="MobiDB-lite"/>
    </source>
</evidence>
<proteinExistence type="inferred from homology"/>
<evidence type="ECO:0000256" key="2">
    <source>
        <dbReference type="ARBA" id="ARBA00022694"/>
    </source>
</evidence>
<feature type="region of interest" description="Disordered" evidence="3">
    <location>
        <begin position="35"/>
        <end position="67"/>
    </location>
</feature>
<feature type="compositionally biased region" description="Polar residues" evidence="3">
    <location>
        <begin position="35"/>
        <end position="47"/>
    </location>
</feature>
<evidence type="ECO:0000256" key="1">
    <source>
        <dbReference type="ARBA" id="ARBA00010800"/>
    </source>
</evidence>
<protein>
    <submittedName>
        <fullName evidence="4">Uncharacterized protein</fullName>
    </submittedName>
</protein>
<dbReference type="GO" id="GO:1902555">
    <property type="term" value="C:endoribonuclease complex"/>
    <property type="evidence" value="ECO:0007669"/>
    <property type="project" value="UniProtKB-ARBA"/>
</dbReference>
<dbReference type="InterPro" id="IPR038085">
    <property type="entry name" value="Rnp2-like_sf"/>
</dbReference>
<dbReference type="Proteomes" id="UP001530400">
    <property type="component" value="Unassembled WGS sequence"/>
</dbReference>
<sequence length="200" mass="22569">MTVRCSQLCIAYKILLVRQKNRWLLVQFDYEPNTTRHCTPNETSSPINKRRKLSKSDSQNSSSSSALDEVRIHQITSTDIFRSVQETLTHNYGIDGSSATELLVMRIYDPKVNIAVIKTSREKNPIVRSSLVFLTKIKTIKAVATTICVSGSARTAKNAAWKEVQKLFFSKETVIEYGNTVSVRKARAAAKKALTDWKLE</sequence>
<evidence type="ECO:0000313" key="5">
    <source>
        <dbReference type="Proteomes" id="UP001530400"/>
    </source>
</evidence>